<proteinExistence type="inferred from homology"/>
<keyword evidence="5 9" id="KW-0547">Nucleotide-binding</keyword>
<dbReference type="SUPFAM" id="SSF101386">
    <property type="entry name" value="all-alpha NTP pyrophosphatases"/>
    <property type="match status" value="1"/>
</dbReference>
<dbReference type="RefSeq" id="WP_266348362.1">
    <property type="nucleotide sequence ID" value="NZ_JAPKNG010000002.1"/>
</dbReference>
<evidence type="ECO:0000313" key="11">
    <source>
        <dbReference type="Proteomes" id="UP001241603"/>
    </source>
</evidence>
<dbReference type="Pfam" id="PF01503">
    <property type="entry name" value="PRA-PH"/>
    <property type="match status" value="1"/>
</dbReference>
<evidence type="ECO:0000256" key="5">
    <source>
        <dbReference type="ARBA" id="ARBA00022741"/>
    </source>
</evidence>
<evidence type="ECO:0000256" key="4">
    <source>
        <dbReference type="ARBA" id="ARBA00022605"/>
    </source>
</evidence>
<keyword evidence="7 9" id="KW-0067">ATP-binding</keyword>
<dbReference type="NCBIfam" id="TIGR03188">
    <property type="entry name" value="histidine_hisI"/>
    <property type="match status" value="1"/>
</dbReference>
<protein>
    <recommendedName>
        <fullName evidence="9">Phosphoribosyl-ATP pyrophosphatase</fullName>
        <shortName evidence="9">PRA-PH</shortName>
        <ecNumber evidence="9">3.6.1.31</ecNumber>
    </recommendedName>
</protein>
<evidence type="ECO:0000256" key="8">
    <source>
        <dbReference type="ARBA" id="ARBA00023102"/>
    </source>
</evidence>
<dbReference type="EC" id="3.6.1.31" evidence="9"/>
<evidence type="ECO:0000256" key="9">
    <source>
        <dbReference type="HAMAP-Rule" id="MF_01020"/>
    </source>
</evidence>
<evidence type="ECO:0000256" key="6">
    <source>
        <dbReference type="ARBA" id="ARBA00022801"/>
    </source>
</evidence>
<keyword evidence="4 9" id="KW-0028">Amino-acid biosynthesis</keyword>
<dbReference type="GO" id="GO:0004636">
    <property type="term" value="F:phosphoribosyl-ATP diphosphatase activity"/>
    <property type="evidence" value="ECO:0007669"/>
    <property type="project" value="UniProtKB-EC"/>
</dbReference>
<dbReference type="PANTHER" id="PTHR42945:SF1">
    <property type="entry name" value="HISTIDINE BIOSYNTHESIS BIFUNCTIONAL PROTEIN HIS7"/>
    <property type="match status" value="1"/>
</dbReference>
<dbReference type="EMBL" id="JAUSVO010000002">
    <property type="protein sequence ID" value="MDQ0437440.1"/>
    <property type="molecule type" value="Genomic_DNA"/>
</dbReference>
<dbReference type="HAMAP" id="MF_01020">
    <property type="entry name" value="HisE"/>
    <property type="match status" value="1"/>
</dbReference>
<dbReference type="InterPro" id="IPR021130">
    <property type="entry name" value="PRib-ATP_PPHydrolase-like"/>
</dbReference>
<accession>A0ABU0H6P2</accession>
<comment type="catalytic activity">
    <reaction evidence="1 9">
        <text>1-(5-phospho-beta-D-ribosyl)-ATP + H2O = 1-(5-phospho-beta-D-ribosyl)-5'-AMP + diphosphate + H(+)</text>
        <dbReference type="Rhea" id="RHEA:22828"/>
        <dbReference type="ChEBI" id="CHEBI:15377"/>
        <dbReference type="ChEBI" id="CHEBI:15378"/>
        <dbReference type="ChEBI" id="CHEBI:33019"/>
        <dbReference type="ChEBI" id="CHEBI:59457"/>
        <dbReference type="ChEBI" id="CHEBI:73183"/>
        <dbReference type="EC" id="3.6.1.31"/>
    </reaction>
</comment>
<dbReference type="Gene3D" id="1.10.287.1080">
    <property type="entry name" value="MazG-like"/>
    <property type="match status" value="1"/>
</dbReference>
<evidence type="ECO:0000313" key="10">
    <source>
        <dbReference type="EMBL" id="MDQ0437440.1"/>
    </source>
</evidence>
<organism evidence="10 11">
    <name type="scientific">Kaistia dalseonensis</name>
    <dbReference type="NCBI Taxonomy" id="410840"/>
    <lineage>
        <taxon>Bacteria</taxon>
        <taxon>Pseudomonadati</taxon>
        <taxon>Pseudomonadota</taxon>
        <taxon>Alphaproteobacteria</taxon>
        <taxon>Hyphomicrobiales</taxon>
        <taxon>Kaistiaceae</taxon>
        <taxon>Kaistia</taxon>
    </lineage>
</organism>
<dbReference type="NCBIfam" id="NF001613">
    <property type="entry name" value="PRK00400.1-5"/>
    <property type="match status" value="1"/>
</dbReference>
<evidence type="ECO:0000256" key="7">
    <source>
        <dbReference type="ARBA" id="ARBA00022840"/>
    </source>
</evidence>
<comment type="similarity">
    <text evidence="3 9">Belongs to the PRA-PH family.</text>
</comment>
<evidence type="ECO:0000256" key="2">
    <source>
        <dbReference type="ARBA" id="ARBA00005204"/>
    </source>
</evidence>
<dbReference type="PANTHER" id="PTHR42945">
    <property type="entry name" value="HISTIDINE BIOSYNTHESIS BIFUNCTIONAL PROTEIN"/>
    <property type="match status" value="1"/>
</dbReference>
<keyword evidence="6 9" id="KW-0378">Hydrolase</keyword>
<keyword evidence="9" id="KW-0963">Cytoplasm</keyword>
<dbReference type="InterPro" id="IPR008179">
    <property type="entry name" value="HisE"/>
</dbReference>
<name>A0ABU0H6P2_9HYPH</name>
<sequence>MSSFTLADLAAIIKTRAHSGDPGSYTAKLVARGASRAAKKFGEEAVELAIAAAEKDRAALTSEAADVLYHLLVVLEASDVPLDAVMNELAGRTGRTGLEEKASRPPE</sequence>
<dbReference type="CDD" id="cd11534">
    <property type="entry name" value="NTP-PPase_HisIE_like"/>
    <property type="match status" value="1"/>
</dbReference>
<gene>
    <name evidence="9" type="primary">hisE</name>
    <name evidence="10" type="ORF">QO014_001825</name>
</gene>
<dbReference type="Proteomes" id="UP001241603">
    <property type="component" value="Unassembled WGS sequence"/>
</dbReference>
<evidence type="ECO:0000256" key="3">
    <source>
        <dbReference type="ARBA" id="ARBA00009392"/>
    </source>
</evidence>
<comment type="pathway">
    <text evidence="2 9">Amino-acid biosynthesis; L-histidine biosynthesis; L-histidine from 5-phospho-alpha-D-ribose 1-diphosphate: step 2/9.</text>
</comment>
<keyword evidence="11" id="KW-1185">Reference proteome</keyword>
<comment type="caution">
    <text evidence="10">The sequence shown here is derived from an EMBL/GenBank/DDBJ whole genome shotgun (WGS) entry which is preliminary data.</text>
</comment>
<reference evidence="10 11" key="1">
    <citation type="submission" date="2023-07" db="EMBL/GenBank/DDBJ databases">
        <title>Genomic Encyclopedia of Type Strains, Phase IV (KMG-IV): sequencing the most valuable type-strain genomes for metagenomic binning, comparative biology and taxonomic classification.</title>
        <authorList>
            <person name="Goeker M."/>
        </authorList>
    </citation>
    <scope>NUCLEOTIDE SEQUENCE [LARGE SCALE GENOMIC DNA]</scope>
    <source>
        <strain evidence="10 11">B6-8</strain>
    </source>
</reference>
<comment type="subcellular location">
    <subcellularLocation>
        <location evidence="9">Cytoplasm</location>
    </subcellularLocation>
</comment>
<keyword evidence="8 9" id="KW-0368">Histidine biosynthesis</keyword>
<evidence type="ECO:0000256" key="1">
    <source>
        <dbReference type="ARBA" id="ARBA00001460"/>
    </source>
</evidence>